<dbReference type="GO" id="GO:0005524">
    <property type="term" value="F:ATP binding"/>
    <property type="evidence" value="ECO:0007669"/>
    <property type="project" value="InterPro"/>
</dbReference>
<keyword evidence="6" id="KW-0347">Helicase</keyword>
<dbReference type="Gene3D" id="3.40.50.10810">
    <property type="entry name" value="Tandem AAA-ATPase domain"/>
    <property type="match status" value="1"/>
</dbReference>
<evidence type="ECO:0000313" key="6">
    <source>
        <dbReference type="EMBL" id="NYJ76153.1"/>
    </source>
</evidence>
<dbReference type="InterPro" id="IPR000330">
    <property type="entry name" value="SNF2_N"/>
</dbReference>
<dbReference type="InterPro" id="IPR014001">
    <property type="entry name" value="Helicase_ATP-bd"/>
</dbReference>
<dbReference type="Gene3D" id="3.40.50.300">
    <property type="entry name" value="P-loop containing nucleotide triphosphate hydrolases"/>
    <property type="match status" value="1"/>
</dbReference>
<feature type="domain" description="Helicase C-terminal" evidence="5">
    <location>
        <begin position="925"/>
        <end position="1085"/>
    </location>
</feature>
<keyword evidence="7" id="KW-1185">Reference proteome</keyword>
<dbReference type="Pfam" id="PF00176">
    <property type="entry name" value="SNF2-rel_dom"/>
    <property type="match status" value="1"/>
</dbReference>
<keyword evidence="2" id="KW-0479">Metal-binding</keyword>
<dbReference type="EMBL" id="JACCFW010000001">
    <property type="protein sequence ID" value="NYJ76153.1"/>
    <property type="molecule type" value="Genomic_DNA"/>
</dbReference>
<accession>A0A853DJE6</accession>
<reference evidence="6 7" key="1">
    <citation type="submission" date="2020-07" db="EMBL/GenBank/DDBJ databases">
        <title>Sequencing the genomes of 1000 actinobacteria strains.</title>
        <authorList>
            <person name="Klenk H.-P."/>
        </authorList>
    </citation>
    <scope>NUCLEOTIDE SEQUENCE [LARGE SCALE GENOMIC DNA]</scope>
    <source>
        <strain evidence="6 7">DSM 29531</strain>
    </source>
</reference>
<keyword evidence="1" id="KW-0378">Hydrolase</keyword>
<keyword evidence="6" id="KW-0547">Nucleotide-binding</keyword>
<protein>
    <submittedName>
        <fullName evidence="6">Superfamily II DNA or RNA helicase</fullName>
    </submittedName>
</protein>
<dbReference type="InterPro" id="IPR001650">
    <property type="entry name" value="Helicase_C-like"/>
</dbReference>
<dbReference type="PROSITE" id="PS50966">
    <property type="entry name" value="ZF_SWIM"/>
    <property type="match status" value="1"/>
</dbReference>
<dbReference type="SMART" id="SM00490">
    <property type="entry name" value="HELICc"/>
    <property type="match status" value="1"/>
</dbReference>
<keyword evidence="2" id="KW-0862">Zinc</keyword>
<dbReference type="InterPro" id="IPR038718">
    <property type="entry name" value="SNF2-like_sf"/>
</dbReference>
<keyword evidence="6" id="KW-0067">ATP-binding</keyword>
<dbReference type="InterPro" id="IPR049730">
    <property type="entry name" value="SNF2/RAD54-like_C"/>
</dbReference>
<feature type="domain" description="SWIM-type" evidence="3">
    <location>
        <begin position="79"/>
        <end position="118"/>
    </location>
</feature>
<dbReference type="SMART" id="SM00487">
    <property type="entry name" value="DEXDc"/>
    <property type="match status" value="1"/>
</dbReference>
<dbReference type="Proteomes" id="UP000571817">
    <property type="component" value="Unassembled WGS sequence"/>
</dbReference>
<evidence type="ECO:0000256" key="2">
    <source>
        <dbReference type="PROSITE-ProRule" id="PRU00325"/>
    </source>
</evidence>
<dbReference type="GO" id="GO:0004386">
    <property type="term" value="F:helicase activity"/>
    <property type="evidence" value="ECO:0007669"/>
    <property type="project" value="UniProtKB-KW"/>
</dbReference>
<organism evidence="6 7">
    <name type="scientific">Allobranchiibius huperziae</name>
    <dbReference type="NCBI Taxonomy" id="1874116"/>
    <lineage>
        <taxon>Bacteria</taxon>
        <taxon>Bacillati</taxon>
        <taxon>Actinomycetota</taxon>
        <taxon>Actinomycetes</taxon>
        <taxon>Micrococcales</taxon>
        <taxon>Dermacoccaceae</taxon>
        <taxon>Allobranchiibius</taxon>
    </lineage>
</organism>
<dbReference type="PANTHER" id="PTHR10799">
    <property type="entry name" value="SNF2/RAD54 HELICASE FAMILY"/>
    <property type="match status" value="1"/>
</dbReference>
<dbReference type="SUPFAM" id="SSF52540">
    <property type="entry name" value="P-loop containing nucleoside triphosphate hydrolases"/>
    <property type="match status" value="2"/>
</dbReference>
<dbReference type="PROSITE" id="PS51194">
    <property type="entry name" value="HELICASE_CTER"/>
    <property type="match status" value="1"/>
</dbReference>
<dbReference type="CDD" id="cd18793">
    <property type="entry name" value="SF2_C_SNF"/>
    <property type="match status" value="1"/>
</dbReference>
<dbReference type="InterPro" id="IPR007527">
    <property type="entry name" value="Znf_SWIM"/>
</dbReference>
<evidence type="ECO:0000256" key="1">
    <source>
        <dbReference type="ARBA" id="ARBA00022801"/>
    </source>
</evidence>
<dbReference type="PROSITE" id="PS51192">
    <property type="entry name" value="HELICASE_ATP_BIND_1"/>
    <property type="match status" value="1"/>
</dbReference>
<comment type="caution">
    <text evidence="6">The sequence shown here is derived from an EMBL/GenBank/DDBJ whole genome shotgun (WGS) entry which is preliminary data.</text>
</comment>
<dbReference type="AlphaFoldDB" id="A0A853DJE6"/>
<proteinExistence type="predicted"/>
<name>A0A853DJE6_9MICO</name>
<evidence type="ECO:0000259" key="3">
    <source>
        <dbReference type="PROSITE" id="PS50966"/>
    </source>
</evidence>
<evidence type="ECO:0000313" key="7">
    <source>
        <dbReference type="Proteomes" id="UP000571817"/>
    </source>
</evidence>
<dbReference type="InterPro" id="IPR027417">
    <property type="entry name" value="P-loop_NTPase"/>
</dbReference>
<dbReference type="Pfam" id="PF00271">
    <property type="entry name" value="Helicase_C"/>
    <property type="match status" value="1"/>
</dbReference>
<evidence type="ECO:0000259" key="5">
    <source>
        <dbReference type="PROSITE" id="PS51194"/>
    </source>
</evidence>
<dbReference type="GO" id="GO:0008270">
    <property type="term" value="F:zinc ion binding"/>
    <property type="evidence" value="ECO:0007669"/>
    <property type="project" value="UniProtKB-KW"/>
</dbReference>
<keyword evidence="2" id="KW-0863">Zinc-finger</keyword>
<dbReference type="RefSeq" id="WP_179483245.1">
    <property type="nucleotide sequence ID" value="NZ_JACCFW010000001.1"/>
</dbReference>
<evidence type="ECO:0000259" key="4">
    <source>
        <dbReference type="PROSITE" id="PS51192"/>
    </source>
</evidence>
<sequence length="1086" mass="119633">MADGFGGDHPAYEHAHAFQVRGAEWLREVSDVDIEAYVGDKAFERALGYVDAERVISINTGDQGRMLLGVIGGSRDRDYTTLVTRTKDTGPRPQWTSRCSCPMQARCKHVATLLLVARESLGGKVEVDRSASWRRFVQEYADEPAAATRRLGLRMVPVTRPSTIHDSTPARRIAIVPTYLGKAGRWVKEAAWHDVLYDSPVRPWDPAQHRALKALHRIADGGLLPSELHLDQFAATLWPALAQASDAGVAIMQGFGVSAGLEVAPYPVTPQLQVVQDDDEADLVLAPALPELPEGERIFIGSPAHGVAVIERGGAMTLAGFTAPVRPAMEELLRSGGLRVPAEDAAEFRSEALPRLTDSGQLPRVPHAADPAEPLRLQLTLDSPADQQIRVRAGFRYDARRLHPVTLGWSQVGRDRIAERELVERVGPLLRSAGLLEAVGGLGWWPRPEHTLSGWEAVRIAAALPQWSEHEDLQVVLEGELPTYEQVTETPLIEIGTEDREDGTDWFDLRVSVSIGGEEVPFEPLFAALVRGDESMLLQSGTWFTLDDPSLHRLRELIEEARDLVDREPGEGLRVGRFQVGFYDELVALGVPGRQSTRWAEAVSGLRDVGRLEPPRLPDSFRAQLRPYQREGFAWLSTLWDARLGGVLADDMGLGKTVQTLAMLARAYERGDLTEPVLVVAPSSVVGTWVGEAARFAPDVPIVALPQTSGKRGRSLADTIGDARIVVTSYAVLRLDAENFHALGWSGLILDEAQWVKNHRSKTFQAAKRLDAPFTLAITGTPLENSLMDLWSMFALAVPGLYPDPEVFGQRYRRPIESGKAPELLEQLRRRIRPLMLRRTKEAVAADLPAKQIQLLHVEPSARHEATYRRHLQRERQRILGLLEDADTNRVAILASLTRLRQLALDPRLVDDDYPAAEQSAKLTLLAQHLTELADEGHRALVFSQFTSYLALARDALDAAGVRTSYLDGSTRGRQDVIDGFRSGDQTAFLISLKAGGVGLTLTEADYVYLLDPWWNPATEAQAIDRVHRIGQERPVTVYRMVSQGTVEEKVVALQERKRDLFASVMDAGGAVSGAVTAADIAALLE</sequence>
<dbReference type="GO" id="GO:0016787">
    <property type="term" value="F:hydrolase activity"/>
    <property type="evidence" value="ECO:0007669"/>
    <property type="project" value="UniProtKB-KW"/>
</dbReference>
<feature type="domain" description="Helicase ATP-binding" evidence="4">
    <location>
        <begin position="637"/>
        <end position="800"/>
    </location>
</feature>
<gene>
    <name evidence="6" type="ORF">HNR15_003116</name>
</gene>